<name>Q0C915_ASPTN</name>
<dbReference type="OMA" id="HTPCGIN"/>
<dbReference type="PANTHER" id="PTHR33442:SF1">
    <property type="entry name" value="TRANS-3-HYDROXY-L-PROLINE DEHYDRATASE"/>
    <property type="match status" value="1"/>
</dbReference>
<dbReference type="AlphaFoldDB" id="Q0C915"/>
<dbReference type="VEuPathDB" id="FungiDB:ATEG_09819"/>
<gene>
    <name evidence="5" type="ORF">ATEG_09819</name>
</gene>
<feature type="compositionally biased region" description="Basic and acidic residues" evidence="4">
    <location>
        <begin position="535"/>
        <end position="549"/>
    </location>
</feature>
<evidence type="ECO:0000313" key="5">
    <source>
        <dbReference type="EMBL" id="EAU30010.1"/>
    </source>
</evidence>
<feature type="region of interest" description="Disordered" evidence="4">
    <location>
        <begin position="529"/>
        <end position="549"/>
    </location>
</feature>
<evidence type="ECO:0000313" key="6">
    <source>
        <dbReference type="Proteomes" id="UP000007963"/>
    </source>
</evidence>
<dbReference type="SUPFAM" id="SSF54506">
    <property type="entry name" value="Diaminopimelate epimerase-like"/>
    <property type="match status" value="1"/>
</dbReference>
<sequence length="549" mass="59228">MDLAQALQTTPSLHPIQCIDMHTTGEPTRIIYAGYPALRGDTLLAQRDDAKQNHDHIRRRLMEEPRGHDGMYGAILRPETELVATGTADIGVLFIHNEGYSTMCGHATLALGRFLIDTHDTRVFPRRESLVFDAETQTVALNVHAPCGLVRVCVPVTADGRKSDPARPVSFLSTPAFAAQRGLEVPVPAEVRWPELGGRESLVLDVSYGGAFYALVDVRELGFGSLKGVDLDAVTRCVQRLKPYLMRRPEVVAAVQHPDDPRLSFLYSVMIVDGDVGFRPDNVSGAETGLCYFADNQIDRSPTGSCVTARMALAHANGVRPVGQRWAYNSLVSNHFGAGAFTAEIVEEVTIKGVHGEPMQAVVVRVEGQAFYAGTATFMVEEGDATSFSGFTPWSAQRQDFIRIGLANLDLATRHRNAIRPANRLATGVTGLHDQRRSLEGIAKDIGHVVPHVGSVKGVGIVHLRVIAGRRVVDPGDFERDAARLRITPEGLRVAGSRLDGLLGPDGAADRPEVDGVVAVVLDDSVADSLSEGAQGREGEEAEGGEVHI</sequence>
<protein>
    <recommendedName>
        <fullName evidence="3">trans-L-3-hydroxyproline dehydratase</fullName>
        <ecNumber evidence="3">4.2.1.77</ecNumber>
    </recommendedName>
</protein>
<dbReference type="FunFam" id="3.10.310.10:FF:000003">
    <property type="entry name" value="Proline racemase"/>
    <property type="match status" value="1"/>
</dbReference>
<dbReference type="GO" id="GO:0050346">
    <property type="term" value="F:trans-L-3-hydroxyproline dehydratase activity"/>
    <property type="evidence" value="ECO:0007669"/>
    <property type="project" value="UniProtKB-EC"/>
</dbReference>
<evidence type="ECO:0000256" key="2">
    <source>
        <dbReference type="ARBA" id="ARBA00007529"/>
    </source>
</evidence>
<dbReference type="RefSeq" id="XP_001218441.1">
    <property type="nucleotide sequence ID" value="XM_001218440.1"/>
</dbReference>
<proteinExistence type="inferred from homology"/>
<evidence type="ECO:0000256" key="3">
    <source>
        <dbReference type="ARBA" id="ARBA00013105"/>
    </source>
</evidence>
<dbReference type="PANTHER" id="PTHR33442">
    <property type="entry name" value="TRANS-3-HYDROXY-L-PROLINE DEHYDRATASE"/>
    <property type="match status" value="1"/>
</dbReference>
<dbReference type="Pfam" id="PF05544">
    <property type="entry name" value="Pro_racemase"/>
    <property type="match status" value="1"/>
</dbReference>
<dbReference type="InterPro" id="IPR008794">
    <property type="entry name" value="Pro_racemase_fam"/>
</dbReference>
<dbReference type="eggNOG" id="ENOG502QRPF">
    <property type="taxonomic scope" value="Eukaryota"/>
</dbReference>
<dbReference type="EMBL" id="CH476608">
    <property type="protein sequence ID" value="EAU30010.1"/>
    <property type="molecule type" value="Genomic_DNA"/>
</dbReference>
<organism evidence="5 6">
    <name type="scientific">Aspergillus terreus (strain NIH 2624 / FGSC A1156)</name>
    <dbReference type="NCBI Taxonomy" id="341663"/>
    <lineage>
        <taxon>Eukaryota</taxon>
        <taxon>Fungi</taxon>
        <taxon>Dikarya</taxon>
        <taxon>Ascomycota</taxon>
        <taxon>Pezizomycotina</taxon>
        <taxon>Eurotiomycetes</taxon>
        <taxon>Eurotiomycetidae</taxon>
        <taxon>Eurotiales</taxon>
        <taxon>Aspergillaceae</taxon>
        <taxon>Aspergillus</taxon>
        <taxon>Aspergillus subgen. Circumdati</taxon>
    </lineage>
</organism>
<dbReference type="HOGENOM" id="CLU_036729_0_1_1"/>
<reference evidence="6" key="1">
    <citation type="submission" date="2005-09" db="EMBL/GenBank/DDBJ databases">
        <title>Annotation of the Aspergillus terreus NIH2624 genome.</title>
        <authorList>
            <person name="Birren B.W."/>
            <person name="Lander E.S."/>
            <person name="Galagan J.E."/>
            <person name="Nusbaum C."/>
            <person name="Devon K."/>
            <person name="Henn M."/>
            <person name="Ma L.-J."/>
            <person name="Jaffe D.B."/>
            <person name="Butler J."/>
            <person name="Alvarez P."/>
            <person name="Gnerre S."/>
            <person name="Grabherr M."/>
            <person name="Kleber M."/>
            <person name="Mauceli E.W."/>
            <person name="Brockman W."/>
            <person name="Rounsley S."/>
            <person name="Young S.K."/>
            <person name="LaButti K."/>
            <person name="Pushparaj V."/>
            <person name="DeCaprio D."/>
            <person name="Crawford M."/>
            <person name="Koehrsen M."/>
            <person name="Engels R."/>
            <person name="Montgomery P."/>
            <person name="Pearson M."/>
            <person name="Howarth C."/>
            <person name="Larson L."/>
            <person name="Luoma S."/>
            <person name="White J."/>
            <person name="Alvarado L."/>
            <person name="Kodira C.D."/>
            <person name="Zeng Q."/>
            <person name="Oleary S."/>
            <person name="Yandava C."/>
            <person name="Denning D.W."/>
            <person name="Nierman W.C."/>
            <person name="Milne T."/>
            <person name="Madden K."/>
        </authorList>
    </citation>
    <scope>NUCLEOTIDE SEQUENCE [LARGE SCALE GENOMIC DNA]</scope>
    <source>
        <strain evidence="6">NIH 2624 / FGSC A1156</strain>
    </source>
</reference>
<dbReference type="Gene3D" id="3.10.310.10">
    <property type="entry name" value="Diaminopimelate Epimerase, Chain A, domain 1"/>
    <property type="match status" value="2"/>
</dbReference>
<dbReference type="STRING" id="341663.Q0C915"/>
<dbReference type="EC" id="4.2.1.77" evidence="3"/>
<comment type="similarity">
    <text evidence="2">Belongs to the proline racemase family.</text>
</comment>
<dbReference type="Proteomes" id="UP000007963">
    <property type="component" value="Unassembled WGS sequence"/>
</dbReference>
<dbReference type="GeneID" id="4354282"/>
<comment type="catalytic activity">
    <reaction evidence="1">
        <text>trans-3-hydroxy-L-proline = 1-pyrroline-2-carboxylate + H2O</text>
        <dbReference type="Rhea" id="RHEA:10320"/>
        <dbReference type="ChEBI" id="CHEBI:15377"/>
        <dbReference type="ChEBI" id="CHEBI:39785"/>
        <dbReference type="ChEBI" id="CHEBI:57938"/>
        <dbReference type="EC" id="4.2.1.77"/>
    </reaction>
</comment>
<dbReference type="OrthoDB" id="6409228at2759"/>
<accession>Q0C915</accession>
<dbReference type="SFLD" id="SFLDS00028">
    <property type="entry name" value="Proline_Racemase"/>
    <property type="match status" value="1"/>
</dbReference>
<evidence type="ECO:0000256" key="4">
    <source>
        <dbReference type="SAM" id="MobiDB-lite"/>
    </source>
</evidence>
<evidence type="ECO:0000256" key="1">
    <source>
        <dbReference type="ARBA" id="ARBA00001148"/>
    </source>
</evidence>